<evidence type="ECO:0000313" key="2">
    <source>
        <dbReference type="Proteomes" id="UP001233836"/>
    </source>
</evidence>
<reference evidence="1 2" key="1">
    <citation type="submission" date="2023-07" db="EMBL/GenBank/DDBJ databases">
        <title>Sorghum-associated microbial communities from plants grown in Nebraska, USA.</title>
        <authorList>
            <person name="Schachtman D."/>
        </authorList>
    </citation>
    <scope>NUCLEOTIDE SEQUENCE [LARGE SCALE GENOMIC DNA]</scope>
    <source>
        <strain evidence="1 2">DS1314</strain>
    </source>
</reference>
<accession>A0ABT9W7P1</accession>
<dbReference type="Gene3D" id="3.40.50.1240">
    <property type="entry name" value="Phosphoglycerate mutase-like"/>
    <property type="match status" value="1"/>
</dbReference>
<dbReference type="InterPro" id="IPR029033">
    <property type="entry name" value="His_PPase_superfam"/>
</dbReference>
<evidence type="ECO:0000313" key="1">
    <source>
        <dbReference type="EMBL" id="MDQ0169246.1"/>
    </source>
</evidence>
<dbReference type="EMBL" id="JAUSTI010000002">
    <property type="protein sequence ID" value="MDQ0169246.1"/>
    <property type="molecule type" value="Genomic_DNA"/>
</dbReference>
<sequence length="215" mass="24284">MKKRWKKMYRLFTIVTCFFLLYGTTCLAIGTEITDSSLINDLQKGGYTLYIRHGDATVGEDQQSIDLTDCTTQRNLSAKGKEEAEKYGIAIRKLNIPVYIPVEASPLCRTLQTAQIAFGDQAVKVNDFWLDIYKLSQHPTNEIVERTLQAFTKQVEQTPPNQFNRVIIAHSFPPGMELGQLSNMETVIIKPLGNDKGYKMVGKLTLEDMLRLAGM</sequence>
<name>A0ABT9W7P1_9BACL</name>
<organism evidence="1 2">
    <name type="scientific">Paenibacillus tundrae</name>
    <dbReference type="NCBI Taxonomy" id="528187"/>
    <lineage>
        <taxon>Bacteria</taxon>
        <taxon>Bacillati</taxon>
        <taxon>Bacillota</taxon>
        <taxon>Bacilli</taxon>
        <taxon>Bacillales</taxon>
        <taxon>Paenibacillaceae</taxon>
        <taxon>Paenibacillus</taxon>
    </lineage>
</organism>
<protein>
    <submittedName>
        <fullName evidence="1">Broad specificity phosphatase PhoE</fullName>
    </submittedName>
</protein>
<proteinExistence type="predicted"/>
<dbReference type="SUPFAM" id="SSF53254">
    <property type="entry name" value="Phosphoglycerate mutase-like"/>
    <property type="match status" value="1"/>
</dbReference>
<keyword evidence="2" id="KW-1185">Reference proteome</keyword>
<dbReference type="CDD" id="cd07040">
    <property type="entry name" value="HP"/>
    <property type="match status" value="1"/>
</dbReference>
<comment type="caution">
    <text evidence="1">The sequence shown here is derived from an EMBL/GenBank/DDBJ whole genome shotgun (WGS) entry which is preliminary data.</text>
</comment>
<dbReference type="Proteomes" id="UP001233836">
    <property type="component" value="Unassembled WGS sequence"/>
</dbReference>
<gene>
    <name evidence="1" type="ORF">J2T19_000686</name>
</gene>
<dbReference type="RefSeq" id="WP_307213182.1">
    <property type="nucleotide sequence ID" value="NZ_JAUSTI010000002.1"/>
</dbReference>